<evidence type="ECO:0000313" key="1">
    <source>
        <dbReference type="EMBL" id="OYL22829.1"/>
    </source>
</evidence>
<name>A0AA44MQ75_STREE</name>
<reference evidence="1 2" key="1">
    <citation type="submission" date="2017-07" db="EMBL/GenBank/DDBJ databases">
        <title>Invasive disease caused simultaneously by more than one serotype of Streptococcus pneumoniae, South Africa.</title>
        <authorList>
            <person name="Ndlangisa K."/>
            <person name="Du Plessis M."/>
            <person name="Von Gottberg A."/>
        </authorList>
    </citation>
    <scope>NUCLEOTIDE SEQUENCE [LARGE SCALE GENOMIC DNA]</scope>
    <source>
        <strain evidence="1 2">8227-15B</strain>
    </source>
</reference>
<dbReference type="EMBL" id="NNBW01000298">
    <property type="protein sequence ID" value="OYL22829.1"/>
    <property type="molecule type" value="Genomic_DNA"/>
</dbReference>
<accession>A0AA44MQ75</accession>
<dbReference type="Proteomes" id="UP000214939">
    <property type="component" value="Unassembled WGS sequence"/>
</dbReference>
<evidence type="ECO:0000313" key="2">
    <source>
        <dbReference type="Proteomes" id="UP000214939"/>
    </source>
</evidence>
<proteinExistence type="predicted"/>
<sequence length="33" mass="3651">MEHLGKVFREFRTSGNYSLKEAAGESCSTSQLS</sequence>
<comment type="caution">
    <text evidence="1">The sequence shown here is derived from an EMBL/GenBank/DDBJ whole genome shotgun (WGS) entry which is preliminary data.</text>
</comment>
<protein>
    <submittedName>
        <fullName evidence="1">Transcriptional regulator</fullName>
    </submittedName>
</protein>
<gene>
    <name evidence="1" type="ORF">A5N45_11745</name>
</gene>
<organism evidence="1 2">
    <name type="scientific">Streptococcus pneumoniae</name>
    <dbReference type="NCBI Taxonomy" id="1313"/>
    <lineage>
        <taxon>Bacteria</taxon>
        <taxon>Bacillati</taxon>
        <taxon>Bacillota</taxon>
        <taxon>Bacilli</taxon>
        <taxon>Lactobacillales</taxon>
        <taxon>Streptococcaceae</taxon>
        <taxon>Streptococcus</taxon>
    </lineage>
</organism>
<dbReference type="AlphaFoldDB" id="A0AA44MQ75"/>
<feature type="non-terminal residue" evidence="1">
    <location>
        <position position="33"/>
    </location>
</feature>